<evidence type="ECO:0000313" key="1">
    <source>
        <dbReference type="EMBL" id="ANH39293.1"/>
    </source>
</evidence>
<keyword evidence="2" id="KW-1185">Reference proteome</keyword>
<evidence type="ECO:0000313" key="2">
    <source>
        <dbReference type="Proteomes" id="UP000077868"/>
    </source>
</evidence>
<dbReference type="AlphaFoldDB" id="A0A1A9GNW6"/>
<protein>
    <recommendedName>
        <fullName evidence="3">SnoaL-like domain-containing protein</fullName>
    </recommendedName>
</protein>
<dbReference type="EMBL" id="CP015079">
    <property type="protein sequence ID" value="ANH39293.1"/>
    <property type="molecule type" value="Genomic_DNA"/>
</dbReference>
<dbReference type="KEGG" id="ndk:I601_2877"/>
<reference evidence="1 2" key="1">
    <citation type="submission" date="2016-03" db="EMBL/GenBank/DDBJ databases">
        <title>Complete genome sequence of a soil Actinobacterium, Nocardioides dokdonensis FR1436.</title>
        <authorList>
            <person name="Kwon S.-K."/>
            <person name="Kim K."/>
            <person name="Kim J.F."/>
        </authorList>
    </citation>
    <scope>NUCLEOTIDE SEQUENCE [LARGE SCALE GENOMIC DNA]</scope>
    <source>
        <strain evidence="1 2">FR1436</strain>
    </source>
</reference>
<sequence>MAVVPVSRAAPVAVVLVLLVLLVLVPQGVAGPVAAAVPDLAAPGAQEQRARTVLARWDTRRGRAWERGDRLALGALYADRSRAGRRDLRMLDAWLDRGLRVRGMQVHVLALDVLAARRHRLRLRVTDRLADAVAVGSGVRRVLPEDRPTTRSLVLTRRDGAWVVESVRLAW</sequence>
<accession>A0A1A9GNW6</accession>
<organism evidence="1 2">
    <name type="scientific">Nocardioides dokdonensis FR1436</name>
    <dbReference type="NCBI Taxonomy" id="1300347"/>
    <lineage>
        <taxon>Bacteria</taxon>
        <taxon>Bacillati</taxon>
        <taxon>Actinomycetota</taxon>
        <taxon>Actinomycetes</taxon>
        <taxon>Propionibacteriales</taxon>
        <taxon>Nocardioidaceae</taxon>
        <taxon>Nocardioides</taxon>
    </lineage>
</organism>
<dbReference type="RefSeq" id="WP_068110996.1">
    <property type="nucleotide sequence ID" value="NZ_CP015079.1"/>
</dbReference>
<evidence type="ECO:0008006" key="3">
    <source>
        <dbReference type="Google" id="ProtNLM"/>
    </source>
</evidence>
<gene>
    <name evidence="1" type="ORF">I601_2877</name>
</gene>
<dbReference type="OrthoDB" id="3789459at2"/>
<dbReference type="PATRIC" id="fig|1300347.3.peg.2876"/>
<proteinExistence type="predicted"/>
<dbReference type="STRING" id="1300347.I601_2877"/>
<name>A0A1A9GNW6_9ACTN</name>
<dbReference type="Proteomes" id="UP000077868">
    <property type="component" value="Chromosome"/>
</dbReference>